<dbReference type="PANTHER" id="PTHR30511:SF0">
    <property type="entry name" value="ALANINE RACEMASE, CATABOLIC-RELATED"/>
    <property type="match status" value="1"/>
</dbReference>
<dbReference type="GO" id="GO:0030632">
    <property type="term" value="P:D-alanine biosynthetic process"/>
    <property type="evidence" value="ECO:0007669"/>
    <property type="project" value="UniProtKB-UniRule"/>
</dbReference>
<evidence type="ECO:0000313" key="8">
    <source>
        <dbReference type="EMBL" id="ADR36983.1"/>
    </source>
</evidence>
<dbReference type="InterPro" id="IPR000821">
    <property type="entry name" value="Ala_racemase"/>
</dbReference>
<dbReference type="PROSITE" id="PS00395">
    <property type="entry name" value="ALANINE_RACEMASE"/>
    <property type="match status" value="1"/>
</dbReference>
<dbReference type="EC" id="5.1.1.1" evidence="4"/>
<feature type="binding site" evidence="4 6">
    <location>
        <position position="129"/>
    </location>
    <ligand>
        <name>substrate</name>
    </ligand>
</feature>
<feature type="active site" description="Proton acceptor; specific for L-alanine" evidence="4">
    <location>
        <position position="250"/>
    </location>
</feature>
<dbReference type="GO" id="GO:0030170">
    <property type="term" value="F:pyridoxal phosphate binding"/>
    <property type="evidence" value="ECO:0007669"/>
    <property type="project" value="UniProtKB-UniRule"/>
</dbReference>
<dbReference type="InterPro" id="IPR020622">
    <property type="entry name" value="Ala_racemase_pyridoxalP-BS"/>
</dbReference>
<comment type="similarity">
    <text evidence="4">Belongs to the alanine racemase family.</text>
</comment>
<evidence type="ECO:0000256" key="3">
    <source>
        <dbReference type="ARBA" id="ARBA00023235"/>
    </source>
</evidence>
<protein>
    <recommendedName>
        <fullName evidence="4">Alanine racemase</fullName>
        <ecNumber evidence="4">5.1.1.1</ecNumber>
    </recommendedName>
</protein>
<keyword evidence="3 4" id="KW-0413">Isomerase</keyword>
<dbReference type="CDD" id="cd00430">
    <property type="entry name" value="PLPDE_III_AR"/>
    <property type="match status" value="1"/>
</dbReference>
<evidence type="ECO:0000256" key="4">
    <source>
        <dbReference type="HAMAP-Rule" id="MF_01201"/>
    </source>
</evidence>
<dbReference type="SUPFAM" id="SSF51419">
    <property type="entry name" value="PLP-binding barrel"/>
    <property type="match status" value="1"/>
</dbReference>
<dbReference type="AlphaFoldDB" id="E4U4J0"/>
<evidence type="ECO:0000259" key="7">
    <source>
        <dbReference type="SMART" id="SM01005"/>
    </source>
</evidence>
<dbReference type="InterPro" id="IPR011079">
    <property type="entry name" value="Ala_racemase_C"/>
</dbReference>
<dbReference type="InterPro" id="IPR001608">
    <property type="entry name" value="Ala_racemase_N"/>
</dbReference>
<organism evidence="8 9">
    <name type="scientific">Oceanithermus profundus (strain DSM 14977 / NBRC 100410 / VKM B-2274 / 506)</name>
    <dbReference type="NCBI Taxonomy" id="670487"/>
    <lineage>
        <taxon>Bacteria</taxon>
        <taxon>Thermotogati</taxon>
        <taxon>Deinococcota</taxon>
        <taxon>Deinococci</taxon>
        <taxon>Thermales</taxon>
        <taxon>Thermaceae</taxon>
        <taxon>Oceanithermus</taxon>
    </lineage>
</organism>
<dbReference type="Pfam" id="PF01168">
    <property type="entry name" value="Ala_racemase_N"/>
    <property type="match status" value="1"/>
</dbReference>
<evidence type="ECO:0000256" key="2">
    <source>
        <dbReference type="ARBA" id="ARBA00022898"/>
    </source>
</evidence>
<dbReference type="SMART" id="SM01005">
    <property type="entry name" value="Ala_racemase_C"/>
    <property type="match status" value="1"/>
</dbReference>
<dbReference type="HOGENOM" id="CLU_028393_2_2_0"/>
<sequence length="358" mass="37931">MRPTWLEIDLGALGRNCAHLAGRAPDAQLIAVVKADAYGHGAVRVARYLRERCGVRRFAVATSGEGAELRAAGIAEPVLLLGALHPDDAEGAARHGLTPTLVTLAAARAFAAARPGGRVQVKVDSGMGRVGVAPAELAGFMAAVEGLGLEVEAIYTHFAVADEDEAETRRQLAVFLEAARALPRRYPLHAANSAAILAGLGTGLDFVRPGVALYGLPPDMKEAPGLEPVLAWKARPTQVKRLPAGHGVGYGLSYRAGGEEWIATLPFGYADGFSRALSNRGWVRWRGGYAPVAGRVSMDQTTVRLPEPVGLDEVFEVVTPDLDERTGLTGRARALGTIHYELATALSRRLPRIYLGDG</sequence>
<dbReference type="RefSeq" id="WP_013458153.1">
    <property type="nucleotide sequence ID" value="NC_014761.1"/>
</dbReference>
<dbReference type="SUPFAM" id="SSF50621">
    <property type="entry name" value="Alanine racemase C-terminal domain-like"/>
    <property type="match status" value="1"/>
</dbReference>
<dbReference type="STRING" id="670487.Ocepr_1530"/>
<evidence type="ECO:0000256" key="1">
    <source>
        <dbReference type="ARBA" id="ARBA00001933"/>
    </source>
</evidence>
<dbReference type="EMBL" id="CP002361">
    <property type="protein sequence ID" value="ADR36983.1"/>
    <property type="molecule type" value="Genomic_DNA"/>
</dbReference>
<dbReference type="Proteomes" id="UP000008722">
    <property type="component" value="Chromosome"/>
</dbReference>
<feature type="domain" description="Alanine racemase C-terminal" evidence="7">
    <location>
        <begin position="229"/>
        <end position="355"/>
    </location>
</feature>
<comment type="pathway">
    <text evidence="4">Amino-acid biosynthesis; D-alanine biosynthesis; D-alanine from L-alanine: step 1/1.</text>
</comment>
<comment type="cofactor">
    <cofactor evidence="1 4 5">
        <name>pyridoxal 5'-phosphate</name>
        <dbReference type="ChEBI" id="CHEBI:597326"/>
    </cofactor>
</comment>
<accession>E4U4J0</accession>
<dbReference type="GO" id="GO:0008784">
    <property type="term" value="F:alanine racemase activity"/>
    <property type="evidence" value="ECO:0007669"/>
    <property type="project" value="UniProtKB-UniRule"/>
</dbReference>
<dbReference type="Gene3D" id="3.20.20.10">
    <property type="entry name" value="Alanine racemase"/>
    <property type="match status" value="1"/>
</dbReference>
<evidence type="ECO:0000256" key="6">
    <source>
        <dbReference type="PIRSR" id="PIRSR600821-52"/>
    </source>
</evidence>
<comment type="catalytic activity">
    <reaction evidence="4">
        <text>L-alanine = D-alanine</text>
        <dbReference type="Rhea" id="RHEA:20249"/>
        <dbReference type="ChEBI" id="CHEBI:57416"/>
        <dbReference type="ChEBI" id="CHEBI:57972"/>
        <dbReference type="EC" id="5.1.1.1"/>
    </reaction>
</comment>
<dbReference type="PRINTS" id="PR00992">
    <property type="entry name" value="ALARACEMASE"/>
</dbReference>
<keyword evidence="9" id="KW-1185">Reference proteome</keyword>
<name>E4U4J0_OCEP5</name>
<reference evidence="8 9" key="2">
    <citation type="journal article" date="2011" name="Stand. Genomic Sci.">
        <title>Complete genome sequence of Oceanithermus profundus type strain (506).</title>
        <authorList>
            <person name="Pati A."/>
            <person name="Zhang X."/>
            <person name="Lapidus A."/>
            <person name="Nolan M."/>
            <person name="Lucas S."/>
            <person name="Del Rio T.G."/>
            <person name="Tice H."/>
            <person name="Cheng J.F."/>
            <person name="Tapia R."/>
            <person name="Han C."/>
            <person name="Goodwin L."/>
            <person name="Pitluck S."/>
            <person name="Liolios K."/>
            <person name="Pagani I."/>
            <person name="Ivanova N."/>
            <person name="Mavromatis K."/>
            <person name="Chen A."/>
            <person name="Palaniappan K."/>
            <person name="Hauser L."/>
            <person name="Jeffries C.D."/>
            <person name="Brambilla E.M."/>
            <person name="Rohl A."/>
            <person name="Mwirichia R."/>
            <person name="Rohde M."/>
            <person name="Tindall B.J."/>
            <person name="Sikorski J."/>
            <person name="Wirth R."/>
            <person name="Goker M."/>
            <person name="Woyke T."/>
            <person name="Detter J.C."/>
            <person name="Bristow J."/>
            <person name="Eisen J.A."/>
            <person name="Markowitz V."/>
            <person name="Hugenholtz P."/>
            <person name="Kyrpides N.C."/>
            <person name="Klenk H.P."/>
            <person name="Land M."/>
        </authorList>
    </citation>
    <scope>NUCLEOTIDE SEQUENCE [LARGE SCALE GENOMIC DNA]</scope>
    <source>
        <strain evidence="9">DSM 14977 / NBRC 100410 / VKM B-2274 / 506</strain>
    </source>
</reference>
<feature type="modified residue" description="N6-(pyridoxal phosphate)lysine" evidence="4 5">
    <location>
        <position position="34"/>
    </location>
</feature>
<dbReference type="eggNOG" id="COG0787">
    <property type="taxonomic scope" value="Bacteria"/>
</dbReference>
<feature type="active site" description="Proton acceptor; specific for D-alanine" evidence="4">
    <location>
        <position position="34"/>
    </location>
</feature>
<dbReference type="OrthoDB" id="9813814at2"/>
<dbReference type="KEGG" id="opr:Ocepr_1530"/>
<dbReference type="Pfam" id="PF00842">
    <property type="entry name" value="Ala_racemase_C"/>
    <property type="match status" value="1"/>
</dbReference>
<gene>
    <name evidence="8" type="ordered locus">Ocepr_1530</name>
</gene>
<dbReference type="GO" id="GO:0005829">
    <property type="term" value="C:cytosol"/>
    <property type="evidence" value="ECO:0007669"/>
    <property type="project" value="TreeGrafter"/>
</dbReference>
<keyword evidence="2 4" id="KW-0663">Pyridoxal phosphate</keyword>
<proteinExistence type="inferred from homology"/>
<evidence type="ECO:0000313" key="9">
    <source>
        <dbReference type="Proteomes" id="UP000008722"/>
    </source>
</evidence>
<dbReference type="InterPro" id="IPR009006">
    <property type="entry name" value="Ala_racemase/Decarboxylase_C"/>
</dbReference>
<comment type="function">
    <text evidence="4">Catalyzes the interconversion of L-alanine and D-alanine. May also act on other amino acids.</text>
</comment>
<evidence type="ECO:0000256" key="5">
    <source>
        <dbReference type="PIRSR" id="PIRSR600821-50"/>
    </source>
</evidence>
<dbReference type="InterPro" id="IPR029066">
    <property type="entry name" value="PLP-binding_barrel"/>
</dbReference>
<dbReference type="NCBIfam" id="TIGR00492">
    <property type="entry name" value="alr"/>
    <property type="match status" value="1"/>
</dbReference>
<dbReference type="PANTHER" id="PTHR30511">
    <property type="entry name" value="ALANINE RACEMASE"/>
    <property type="match status" value="1"/>
</dbReference>
<dbReference type="HAMAP" id="MF_01201">
    <property type="entry name" value="Ala_racemase"/>
    <property type="match status" value="1"/>
</dbReference>
<dbReference type="Gene3D" id="2.40.37.10">
    <property type="entry name" value="Lyase, Ornithine Decarboxylase, Chain A, domain 1"/>
    <property type="match status" value="1"/>
</dbReference>
<reference evidence="9" key="1">
    <citation type="submission" date="2010-11" db="EMBL/GenBank/DDBJ databases">
        <title>The complete sequence of chromosome of Oceanithermus profundus DSM 14977.</title>
        <authorList>
            <consortium name="US DOE Joint Genome Institute (JGI-PGF)"/>
            <person name="Lucas S."/>
            <person name="Copeland A."/>
            <person name="Lapidus A."/>
            <person name="Bruce D."/>
            <person name="Goodwin L."/>
            <person name="Pitluck S."/>
            <person name="Kyrpides N."/>
            <person name="Mavromatis K."/>
            <person name="Pagani I."/>
            <person name="Ivanova N."/>
            <person name="Zhang X."/>
            <person name="Brettin T."/>
            <person name="Detter J.C."/>
            <person name="Tapia R."/>
            <person name="Han C."/>
            <person name="Land M."/>
            <person name="Hauser L."/>
            <person name="Markowitz V."/>
            <person name="Cheng J.-F."/>
            <person name="Hugenholtz P."/>
            <person name="Woyke T."/>
            <person name="Wu D."/>
            <person name="Tindall B."/>
            <person name="Faehnrich R."/>
            <person name="Brambilla E."/>
            <person name="Klenk H.-P."/>
            <person name="Eisen J.A."/>
        </authorList>
    </citation>
    <scope>NUCLEOTIDE SEQUENCE [LARGE SCALE GENOMIC DNA]</scope>
    <source>
        <strain evidence="9">DSM 14977 / NBRC 100410 / VKM B-2274 / 506</strain>
    </source>
</reference>
<dbReference type="FunFam" id="3.20.20.10:FF:000002">
    <property type="entry name" value="Alanine racemase"/>
    <property type="match status" value="1"/>
</dbReference>
<dbReference type="UniPathway" id="UPA00042">
    <property type="reaction ID" value="UER00497"/>
</dbReference>
<feature type="binding site" evidence="4 6">
    <location>
        <position position="298"/>
    </location>
    <ligand>
        <name>substrate</name>
    </ligand>
</feature>